<dbReference type="Gene3D" id="1.10.287.950">
    <property type="entry name" value="Methyl-accepting chemotaxis protein"/>
    <property type="match status" value="1"/>
</dbReference>
<protein>
    <submittedName>
        <fullName evidence="11">Methyl-accepting chemotaxis protein</fullName>
    </submittedName>
</protein>
<dbReference type="SMART" id="SM00283">
    <property type="entry name" value="MA"/>
    <property type="match status" value="1"/>
</dbReference>
<dbReference type="Pfam" id="PF00015">
    <property type="entry name" value="MCPsignal"/>
    <property type="match status" value="1"/>
</dbReference>
<evidence type="ECO:0000256" key="6">
    <source>
        <dbReference type="ARBA" id="ARBA00029447"/>
    </source>
</evidence>
<evidence type="ECO:0000256" key="7">
    <source>
        <dbReference type="PROSITE-ProRule" id="PRU00284"/>
    </source>
</evidence>
<name>A0A9X2CJV1_9GAMM</name>
<evidence type="ECO:0000256" key="2">
    <source>
        <dbReference type="ARBA" id="ARBA00022692"/>
    </source>
</evidence>
<evidence type="ECO:0000313" key="12">
    <source>
        <dbReference type="Proteomes" id="UP001139293"/>
    </source>
</evidence>
<keyword evidence="5 7" id="KW-0807">Transducer</keyword>
<keyword evidence="12" id="KW-1185">Reference proteome</keyword>
<dbReference type="GO" id="GO:0006935">
    <property type="term" value="P:chemotaxis"/>
    <property type="evidence" value="ECO:0007669"/>
    <property type="project" value="UniProtKB-ARBA"/>
</dbReference>
<accession>A0A9X2CJV1</accession>
<evidence type="ECO:0000313" key="11">
    <source>
        <dbReference type="EMBL" id="MCL1140914.1"/>
    </source>
</evidence>
<dbReference type="InterPro" id="IPR004089">
    <property type="entry name" value="MCPsignal_dom"/>
</dbReference>
<evidence type="ECO:0000259" key="9">
    <source>
        <dbReference type="PROSITE" id="PS50111"/>
    </source>
</evidence>
<dbReference type="SMART" id="SM00304">
    <property type="entry name" value="HAMP"/>
    <property type="match status" value="2"/>
</dbReference>
<dbReference type="PROSITE" id="PS50111">
    <property type="entry name" value="CHEMOTAXIS_TRANSDUC_2"/>
    <property type="match status" value="1"/>
</dbReference>
<dbReference type="SUPFAM" id="SSF58104">
    <property type="entry name" value="Methyl-accepting chemotaxis protein (MCP) signaling domain"/>
    <property type="match status" value="1"/>
</dbReference>
<evidence type="ECO:0000256" key="8">
    <source>
        <dbReference type="SAM" id="Phobius"/>
    </source>
</evidence>
<dbReference type="PANTHER" id="PTHR32089">
    <property type="entry name" value="METHYL-ACCEPTING CHEMOTAXIS PROTEIN MCPB"/>
    <property type="match status" value="1"/>
</dbReference>
<reference evidence="11" key="1">
    <citation type="submission" date="2022-01" db="EMBL/GenBank/DDBJ databases">
        <title>Whole genome-based taxonomy of the Shewanellaceae.</title>
        <authorList>
            <person name="Martin-Rodriguez A.J."/>
        </authorList>
    </citation>
    <scope>NUCLEOTIDE SEQUENCE</scope>
    <source>
        <strain evidence="11">KCTC 23973</strain>
    </source>
</reference>
<comment type="caution">
    <text evidence="11">The sequence shown here is derived from an EMBL/GenBank/DDBJ whole genome shotgun (WGS) entry which is preliminary data.</text>
</comment>
<dbReference type="EMBL" id="JAKILB010000021">
    <property type="protein sequence ID" value="MCL1140914.1"/>
    <property type="molecule type" value="Genomic_DNA"/>
</dbReference>
<dbReference type="PROSITE" id="PS50885">
    <property type="entry name" value="HAMP"/>
    <property type="match status" value="1"/>
</dbReference>
<dbReference type="Gene3D" id="6.10.340.10">
    <property type="match status" value="1"/>
</dbReference>
<keyword evidence="3 8" id="KW-1133">Transmembrane helix</keyword>
<dbReference type="GO" id="GO:0007165">
    <property type="term" value="P:signal transduction"/>
    <property type="evidence" value="ECO:0007669"/>
    <property type="project" value="UniProtKB-KW"/>
</dbReference>
<comment type="subcellular location">
    <subcellularLocation>
        <location evidence="1">Membrane</location>
        <topology evidence="1">Multi-pass membrane protein</topology>
    </subcellularLocation>
</comment>
<dbReference type="GO" id="GO:0016020">
    <property type="term" value="C:membrane"/>
    <property type="evidence" value="ECO:0007669"/>
    <property type="project" value="UniProtKB-SubCell"/>
</dbReference>
<dbReference type="PANTHER" id="PTHR32089:SF119">
    <property type="entry name" value="METHYL-ACCEPTING CHEMOTAXIS PROTEIN CTPL"/>
    <property type="match status" value="1"/>
</dbReference>
<keyword evidence="2 8" id="KW-0812">Transmembrane</keyword>
<evidence type="ECO:0000256" key="1">
    <source>
        <dbReference type="ARBA" id="ARBA00004141"/>
    </source>
</evidence>
<comment type="similarity">
    <text evidence="6">Belongs to the methyl-accepting chemotaxis (MCP) protein family.</text>
</comment>
<dbReference type="CDD" id="cd06225">
    <property type="entry name" value="HAMP"/>
    <property type="match status" value="1"/>
</dbReference>
<organism evidence="11 12">
    <name type="scientific">Shewanella pneumatophori</name>
    <dbReference type="NCBI Taxonomy" id="314092"/>
    <lineage>
        <taxon>Bacteria</taxon>
        <taxon>Pseudomonadati</taxon>
        <taxon>Pseudomonadota</taxon>
        <taxon>Gammaproteobacteria</taxon>
        <taxon>Alteromonadales</taxon>
        <taxon>Shewanellaceae</taxon>
        <taxon>Shewanella</taxon>
    </lineage>
</organism>
<gene>
    <name evidence="11" type="ORF">L2740_20445</name>
</gene>
<evidence type="ECO:0000259" key="10">
    <source>
        <dbReference type="PROSITE" id="PS50885"/>
    </source>
</evidence>
<dbReference type="AlphaFoldDB" id="A0A9X2CJV1"/>
<dbReference type="RefSeq" id="WP_248951880.1">
    <property type="nucleotide sequence ID" value="NZ_JAKILB010000021.1"/>
</dbReference>
<keyword evidence="4 8" id="KW-0472">Membrane</keyword>
<dbReference type="Proteomes" id="UP001139293">
    <property type="component" value="Unassembled WGS sequence"/>
</dbReference>
<proteinExistence type="inferred from homology"/>
<sequence length="552" mass="60246">MDWLASLSIKRKLMAVMLVFGMAACAILVDVVYSTQDVEQRFDEYDQAAVNSQKYLLSINRDMNYVSRLSRSIMLGDDFTKNYGLLETRIEDIYSHFEGLDLAINAINNQAERQNIRQLADLSQQATEAFLEDGRQRMLALKSVDRTPEVLQVAWVEYSKGASPFANEARRTFRDLTDAEQVLRTDIQAEALDALASMRVQLFAITFFAFSLGGLILFFVSRAILSSIESMKQSIVTIQADSDLTRRIDITTKDELGQLSRSFNLMLDKFQTSLLSVAETSSSLADSSRGMAVTTADAAISVQTQRDELEMVATAMNEMTATVVEVAKNANDAADAAVQTDTQSQAGLQVVNNTVQAIEGLAVGIERAAQVVKDLEDDSHQIGSILDVIKGIAEQTNLLALNAAIEAARAGEQGRGFAVVADEVRTLASRTQESTEEIQRMIEKLQGGAKSAANAMTDSRQYVDDSVNHARSAGEVLQNIAKAIATITDMNTQIATAAEEQSTVSEEINTNIVNISNAAEQTAEGTNISSKEGENLAVMAQRLSVLVQEFKI</sequence>
<dbReference type="Pfam" id="PF00672">
    <property type="entry name" value="HAMP"/>
    <property type="match status" value="1"/>
</dbReference>
<dbReference type="CDD" id="cd11386">
    <property type="entry name" value="MCP_signal"/>
    <property type="match status" value="1"/>
</dbReference>
<feature type="domain" description="Methyl-accepting transducer" evidence="9">
    <location>
        <begin position="280"/>
        <end position="516"/>
    </location>
</feature>
<feature type="domain" description="HAMP" evidence="10">
    <location>
        <begin position="222"/>
        <end position="275"/>
    </location>
</feature>
<dbReference type="FunFam" id="1.10.287.950:FF:000001">
    <property type="entry name" value="Methyl-accepting chemotaxis sensory transducer"/>
    <property type="match status" value="1"/>
</dbReference>
<evidence type="ECO:0000256" key="3">
    <source>
        <dbReference type="ARBA" id="ARBA00022989"/>
    </source>
</evidence>
<feature type="transmembrane region" description="Helical" evidence="8">
    <location>
        <begin position="202"/>
        <end position="225"/>
    </location>
</feature>
<dbReference type="InterPro" id="IPR003660">
    <property type="entry name" value="HAMP_dom"/>
</dbReference>
<evidence type="ECO:0000256" key="5">
    <source>
        <dbReference type="ARBA" id="ARBA00023224"/>
    </source>
</evidence>
<evidence type="ECO:0000256" key="4">
    <source>
        <dbReference type="ARBA" id="ARBA00023136"/>
    </source>
</evidence>